<feature type="domain" description="Protein argonaute N-terminal" evidence="1">
    <location>
        <begin position="2"/>
        <end position="120"/>
    </location>
</feature>
<evidence type="ECO:0000259" key="1">
    <source>
        <dbReference type="Pfam" id="PF16486"/>
    </source>
</evidence>
<organism evidence="2 3">
    <name type="scientific">Aspergillus novoparasiticus</name>
    <dbReference type="NCBI Taxonomy" id="986946"/>
    <lineage>
        <taxon>Eukaryota</taxon>
        <taxon>Fungi</taxon>
        <taxon>Dikarya</taxon>
        <taxon>Ascomycota</taxon>
        <taxon>Pezizomycotina</taxon>
        <taxon>Eurotiomycetes</taxon>
        <taxon>Eurotiomycetidae</taxon>
        <taxon>Eurotiales</taxon>
        <taxon>Aspergillaceae</taxon>
        <taxon>Aspergillus</taxon>
        <taxon>Aspergillus subgen. Circumdati</taxon>
    </lineage>
</organism>
<proteinExistence type="predicted"/>
<evidence type="ECO:0000313" key="3">
    <source>
        <dbReference type="Proteomes" id="UP000326799"/>
    </source>
</evidence>
<evidence type="ECO:0000313" key="2">
    <source>
        <dbReference type="EMBL" id="KAB8212821.1"/>
    </source>
</evidence>
<reference evidence="2 3" key="1">
    <citation type="submission" date="2019-04" db="EMBL/GenBank/DDBJ databases">
        <title>Fungal friends and foes A comparative genomics study of 23 Aspergillus species from section Flavi.</title>
        <authorList>
            <consortium name="DOE Joint Genome Institute"/>
            <person name="Kjaerbolling I."/>
            <person name="Vesth T.C."/>
            <person name="Frisvad J.C."/>
            <person name="Nybo J.L."/>
            <person name="Theobald S."/>
            <person name="Kildgaard S."/>
            <person name="Petersen T.I."/>
            <person name="Kuo A."/>
            <person name="Sato A."/>
            <person name="Lyhne E.K."/>
            <person name="Kogle M.E."/>
            <person name="Wiebenga A."/>
            <person name="Kun R.S."/>
            <person name="Lubbers R.J."/>
            <person name="Makela M.R."/>
            <person name="Barry K."/>
            <person name="Chovatia M."/>
            <person name="Clum A."/>
            <person name="Daum C."/>
            <person name="Haridas S."/>
            <person name="He G."/>
            <person name="LaButti K."/>
            <person name="Lipzen A."/>
            <person name="Mondo S."/>
            <person name="Pangilinan J."/>
            <person name="Riley R."/>
            <person name="Salamov A."/>
            <person name="Simmons B.A."/>
            <person name="Magnuson J.K."/>
            <person name="Henrissat B."/>
            <person name="Mortensen U.H."/>
            <person name="Larsen T.O."/>
            <person name="De vries R.P."/>
            <person name="Grigoriev I.V."/>
            <person name="Machida M."/>
            <person name="Baker S.E."/>
            <person name="Andersen M.R."/>
        </authorList>
    </citation>
    <scope>NUCLEOTIDE SEQUENCE [LARGE SCALE GENOMIC DNA]</scope>
    <source>
        <strain evidence="2 3">CBS 126849</strain>
    </source>
</reference>
<gene>
    <name evidence="2" type="ORF">BDV33DRAFT_186079</name>
</gene>
<name>A0A5N6E5I6_9EURO</name>
<accession>A0A5N6E5I6</accession>
<protein>
    <recommendedName>
        <fullName evidence="1">Protein argonaute N-terminal domain-containing protein</fullName>
    </recommendedName>
</protein>
<dbReference type="InterPro" id="IPR032474">
    <property type="entry name" value="Argonaute_N"/>
</dbReference>
<dbReference type="Proteomes" id="UP000326799">
    <property type="component" value="Unassembled WGS sequence"/>
</dbReference>
<dbReference type="AlphaFoldDB" id="A0A5N6E5I6"/>
<keyword evidence="3" id="KW-1185">Reference proteome</keyword>
<dbReference type="Pfam" id="PF16486">
    <property type="entry name" value="ArgoN"/>
    <property type="match status" value="1"/>
</dbReference>
<sequence length="120" mass="13791">MFRYNVGVSQEFKRRKLKQIFRVSLVSHFTETLNSIASDYKSILISRVDLLQKQHERVYDVHHREEYEDHPQQGARVFGLKVMSTGKVSVSACLDYLSSTNASAMFLSKPEVLQALNIVV</sequence>
<feature type="non-terminal residue" evidence="2">
    <location>
        <position position="120"/>
    </location>
</feature>
<dbReference type="EMBL" id="ML733851">
    <property type="protein sequence ID" value="KAB8212821.1"/>
    <property type="molecule type" value="Genomic_DNA"/>
</dbReference>